<proteinExistence type="predicted"/>
<dbReference type="KEGG" id="ngr:NAEGRDRAFT_71602"/>
<dbReference type="OrthoDB" id="10262837at2759"/>
<dbReference type="Proteomes" id="UP000006671">
    <property type="component" value="Unassembled WGS sequence"/>
</dbReference>
<reference evidence="2 3" key="1">
    <citation type="journal article" date="2010" name="Cell">
        <title>The genome of Naegleria gruberi illuminates early eukaryotic versatility.</title>
        <authorList>
            <person name="Fritz-Laylin L.K."/>
            <person name="Prochnik S.E."/>
            <person name="Ginger M.L."/>
            <person name="Dacks J.B."/>
            <person name="Carpenter M.L."/>
            <person name="Field M.C."/>
            <person name="Kuo A."/>
            <person name="Paredez A."/>
            <person name="Chapman J."/>
            <person name="Pham J."/>
            <person name="Shu S."/>
            <person name="Neupane R."/>
            <person name="Cipriano M."/>
            <person name="Mancuso J."/>
            <person name="Tu H."/>
            <person name="Salamov A."/>
            <person name="Lindquist E."/>
            <person name="Shapiro H."/>
            <person name="Lucas S."/>
            <person name="Grigoriev I.V."/>
            <person name="Cande W.Z."/>
            <person name="Fulton C."/>
            <person name="Rokhsar D.S."/>
            <person name="Dawson S.C."/>
        </authorList>
    </citation>
    <scope>NUCLEOTIDE SEQUENCE [LARGE SCALE GENOMIC DNA]</scope>
    <source>
        <strain evidence="2 3">NEG-M</strain>
    </source>
</reference>
<evidence type="ECO:0000256" key="1">
    <source>
        <dbReference type="SAM" id="Phobius"/>
    </source>
</evidence>
<name>D2VRJ1_NAEGR</name>
<keyword evidence="1" id="KW-0472">Membrane</keyword>
<dbReference type="AlphaFoldDB" id="D2VRJ1"/>
<dbReference type="RefSeq" id="XP_002673355.1">
    <property type="nucleotide sequence ID" value="XM_002673309.1"/>
</dbReference>
<dbReference type="InParanoid" id="D2VRJ1"/>
<keyword evidence="1" id="KW-0812">Transmembrane</keyword>
<organism evidence="3">
    <name type="scientific">Naegleria gruberi</name>
    <name type="common">Amoeba</name>
    <dbReference type="NCBI Taxonomy" id="5762"/>
    <lineage>
        <taxon>Eukaryota</taxon>
        <taxon>Discoba</taxon>
        <taxon>Heterolobosea</taxon>
        <taxon>Tetramitia</taxon>
        <taxon>Eutetramitia</taxon>
        <taxon>Vahlkampfiidae</taxon>
        <taxon>Naegleria</taxon>
    </lineage>
</organism>
<gene>
    <name evidence="2" type="ORF">NAEGRDRAFT_71602</name>
</gene>
<dbReference type="VEuPathDB" id="AmoebaDB:NAEGRDRAFT_71602"/>
<evidence type="ECO:0000313" key="3">
    <source>
        <dbReference type="Proteomes" id="UP000006671"/>
    </source>
</evidence>
<keyword evidence="3" id="KW-1185">Reference proteome</keyword>
<dbReference type="GeneID" id="8854659"/>
<dbReference type="OMA" id="ECTHPIS"/>
<dbReference type="EMBL" id="GG738891">
    <property type="protein sequence ID" value="EFC40611.1"/>
    <property type="molecule type" value="Genomic_DNA"/>
</dbReference>
<feature type="transmembrane region" description="Helical" evidence="1">
    <location>
        <begin position="425"/>
        <end position="445"/>
    </location>
</feature>
<keyword evidence="1" id="KW-1133">Transmembrane helix</keyword>
<protein>
    <submittedName>
        <fullName evidence="2">Predicted protein</fullName>
    </submittedName>
</protein>
<sequence length="477" mass="54186">MNVEICNYQDDDSDSIKIEIYTHNCNPYSWYDLNNTPQGFFSDYKIEHLFRDLTNTLRINVHQAPVPSLFYRHKLFNQTIDNVFLPNEVSKFIESRTKFTTMKVYLPKENNSIKVETDIGNIIFRNLKNLNECFVKSSFGSLYIDKDGIDNVKKFNLEMLYGSCFIKKVSNVENLKINHLFSLIDHFGRGAGILASNSITLDNIDSNSNVNIHTIDPIDIFVNQISLTNNNTLSISCRTKDGTLFTYTSNGIQVFVSDEVNSGTNSKLKIFSDSNPITCYFDKNSVVNYKVQAVSQRSDVSVDYNNIIFDGSDVVNSVNGTIVSRKDTKRLHLLNQSIIDSPQEENIDTTATDLSSLTECPIGGDVSMTCRHSQIHIKQYEYLLLGDGEQGADSDLSTRRLLYQKQSTSEYYIELLDYRIAKRDAFVYVSIAVLLIIYVSIIKFYSIPTFEKQAWLNNSGMASTMGNPTEALRPNTK</sequence>
<accession>D2VRJ1</accession>
<evidence type="ECO:0000313" key="2">
    <source>
        <dbReference type="EMBL" id="EFC40611.1"/>
    </source>
</evidence>